<protein>
    <recommendedName>
        <fullName evidence="3">DUF3386 family protein</fullName>
    </recommendedName>
</protein>
<reference evidence="2" key="1">
    <citation type="submission" date="2018-05" db="EMBL/GenBank/DDBJ databases">
        <authorList>
            <person name="Lanie J.A."/>
            <person name="Ng W.-L."/>
            <person name="Kazmierczak K.M."/>
            <person name="Andrzejewski T.M."/>
            <person name="Davidsen T.M."/>
            <person name="Wayne K.J."/>
            <person name="Tettelin H."/>
            <person name="Glass J.I."/>
            <person name="Rusch D."/>
            <person name="Podicherti R."/>
            <person name="Tsui H.-C.T."/>
            <person name="Winkler M.E."/>
        </authorList>
    </citation>
    <scope>NUCLEOTIDE SEQUENCE</scope>
</reference>
<accession>A0A381V0D4</accession>
<name>A0A381V0D4_9ZZZZ</name>
<dbReference type="InterPro" id="IPR021809">
    <property type="entry name" value="DUF3386"/>
</dbReference>
<dbReference type="AlphaFoldDB" id="A0A381V0D4"/>
<dbReference type="EMBL" id="UINC01007324">
    <property type="protein sequence ID" value="SVA32683.1"/>
    <property type="molecule type" value="Genomic_DNA"/>
</dbReference>
<evidence type="ECO:0000313" key="2">
    <source>
        <dbReference type="EMBL" id="SVA32683.1"/>
    </source>
</evidence>
<proteinExistence type="predicted"/>
<organism evidence="2">
    <name type="scientific">marine metagenome</name>
    <dbReference type="NCBI Taxonomy" id="408172"/>
    <lineage>
        <taxon>unclassified sequences</taxon>
        <taxon>metagenomes</taxon>
        <taxon>ecological metagenomes</taxon>
    </lineage>
</organism>
<dbReference type="Pfam" id="PF11866">
    <property type="entry name" value="DUF3386"/>
    <property type="match status" value="1"/>
</dbReference>
<evidence type="ECO:0000256" key="1">
    <source>
        <dbReference type="SAM" id="MobiDB-lite"/>
    </source>
</evidence>
<gene>
    <name evidence="2" type="ORF">METZ01_LOCUS85537</name>
</gene>
<evidence type="ECO:0008006" key="3">
    <source>
        <dbReference type="Google" id="ProtNLM"/>
    </source>
</evidence>
<feature type="non-terminal residue" evidence="2">
    <location>
        <position position="91"/>
    </location>
</feature>
<feature type="region of interest" description="Disordered" evidence="1">
    <location>
        <begin position="1"/>
        <end position="21"/>
    </location>
</feature>
<sequence>MATYTKEEDVATTQEDDPKAREALREVFGNTARWSSDFNGFTADVIVNINGSEESGTITVKNSKEIEHSIKSEKHKEFLSENMASIAMHRG</sequence>